<dbReference type="Pfam" id="PF00431">
    <property type="entry name" value="CUB"/>
    <property type="match status" value="2"/>
</dbReference>
<name>A0ABN8QQW8_9CNID</name>
<comment type="caution">
    <text evidence="6">The sequence shown here is derived from an EMBL/GenBank/DDBJ whole genome shotgun (WGS) entry which is preliminary data.</text>
</comment>
<keyword evidence="2" id="KW-1015">Disulfide bond</keyword>
<evidence type="ECO:0000313" key="7">
    <source>
        <dbReference type="Proteomes" id="UP001159405"/>
    </source>
</evidence>
<protein>
    <recommendedName>
        <fullName evidence="5">CUB domain-containing protein</fullName>
    </recommendedName>
</protein>
<keyword evidence="4" id="KW-0472">Membrane</keyword>
<keyword evidence="4" id="KW-0812">Transmembrane</keyword>
<dbReference type="EMBL" id="CALNXK010000137">
    <property type="protein sequence ID" value="CAH3166497.1"/>
    <property type="molecule type" value="Genomic_DNA"/>
</dbReference>
<dbReference type="SUPFAM" id="SSF49854">
    <property type="entry name" value="Spermadhesin, CUB domain"/>
    <property type="match status" value="2"/>
</dbReference>
<evidence type="ECO:0000256" key="4">
    <source>
        <dbReference type="SAM" id="Phobius"/>
    </source>
</evidence>
<dbReference type="Proteomes" id="UP001159405">
    <property type="component" value="Unassembled WGS sequence"/>
</dbReference>
<keyword evidence="1" id="KW-0732">Signal</keyword>
<organism evidence="6 7">
    <name type="scientific">Porites lobata</name>
    <dbReference type="NCBI Taxonomy" id="104759"/>
    <lineage>
        <taxon>Eukaryota</taxon>
        <taxon>Metazoa</taxon>
        <taxon>Cnidaria</taxon>
        <taxon>Anthozoa</taxon>
        <taxon>Hexacorallia</taxon>
        <taxon>Scleractinia</taxon>
        <taxon>Fungiina</taxon>
        <taxon>Poritidae</taxon>
        <taxon>Porites</taxon>
    </lineage>
</organism>
<sequence length="677" mass="75607">MAESCVDRYRCDTYYPGWLNGSHPTLNEAAVQRRVCFGFHGHCCINSTYIRVRNCGGFNVYQLKPLTVSYSRYCGNGYVSSTPTTPVRDMTTSNNSPPPGPKGWNWVTLASFQDWGRRASKYEQLRISVTTGANKSAFSFKSQAGTPSGPEALAGLRAMSSFRTQNSATVGVPVYCAATEIPGSNGVKEFIGARKALLMTCVWKITVPSGYFIKLSFLSFQLGLTRYSQCYSWNAPEANVTVTNVASDDWYQPFILCGRHLPDPVYSVGNSIQVIFTSLISQYPGFNATYTAITYNSGTRGYLDNQSCSWEIRARKGKRILFTIENMDIYWPYGGGLSCLCSYLEVQGGSISGYDGPKWRLCSFLLTANATYDWLKERIKVLFVSDSSRGGNRRFKISYTQVNFSLSGCSNYTTLNESNRAITYNRSISYPCDANLNGWFRFTGEAGTQMADSCVNMYHCGTESPGWLNGTHPDLNDGAVKRQVCFSSFDNCCHHSNEITVQHCGAFYVYKLERQSHCNLRYCGNGSPYAQECYNYKVLNEASRSKTCDGSYHQCDSMLSIDWYRFSGAAGNQIAESCVDMFRCGTSSPGWLNGSHPTVNEGAVQRRACFRYDSDCCFSSIYIRVRNCGGFYVYQLKPLTYCYSRYCGNGCGSSTPTTLGTLFLLFLFCFVLFFFSS</sequence>
<dbReference type="InterPro" id="IPR057774">
    <property type="entry name" value="D8C_UMOD/GP2/OIT3-like"/>
</dbReference>
<feature type="non-terminal residue" evidence="6">
    <location>
        <position position="677"/>
    </location>
</feature>
<keyword evidence="4" id="KW-1133">Transmembrane helix</keyword>
<keyword evidence="7" id="KW-1185">Reference proteome</keyword>
<dbReference type="PROSITE" id="PS01180">
    <property type="entry name" value="CUB"/>
    <property type="match status" value="1"/>
</dbReference>
<comment type="caution">
    <text evidence="3">Lacks conserved residue(s) required for the propagation of feature annotation.</text>
</comment>
<evidence type="ECO:0000256" key="3">
    <source>
        <dbReference type="PROSITE-ProRule" id="PRU00059"/>
    </source>
</evidence>
<accession>A0ABN8QQW8</accession>
<dbReference type="Pfam" id="PF23283">
    <property type="entry name" value="D8C_UMOD"/>
    <property type="match status" value="3"/>
</dbReference>
<feature type="domain" description="CUB" evidence="5">
    <location>
        <begin position="257"/>
        <end position="402"/>
    </location>
</feature>
<feature type="transmembrane region" description="Helical" evidence="4">
    <location>
        <begin position="657"/>
        <end position="675"/>
    </location>
</feature>
<evidence type="ECO:0000313" key="6">
    <source>
        <dbReference type="EMBL" id="CAH3166497.1"/>
    </source>
</evidence>
<dbReference type="Gene3D" id="2.60.120.290">
    <property type="entry name" value="Spermadhesin, CUB domain"/>
    <property type="match status" value="2"/>
</dbReference>
<dbReference type="PANTHER" id="PTHR36191:SF4">
    <property type="entry name" value="VWFD DOMAIN-CONTAINING PROTEIN"/>
    <property type="match status" value="1"/>
</dbReference>
<evidence type="ECO:0000256" key="2">
    <source>
        <dbReference type="ARBA" id="ARBA00023157"/>
    </source>
</evidence>
<dbReference type="InterPro" id="IPR035914">
    <property type="entry name" value="Sperma_CUB_dom_sf"/>
</dbReference>
<dbReference type="SMART" id="SM00042">
    <property type="entry name" value="CUB"/>
    <property type="match status" value="1"/>
</dbReference>
<evidence type="ECO:0000256" key="1">
    <source>
        <dbReference type="ARBA" id="ARBA00022729"/>
    </source>
</evidence>
<dbReference type="PANTHER" id="PTHR36191">
    <property type="entry name" value="ENDO/EXONUCLEASE/PHOSPHATASE DOMAIN-CONTAINING PROTEIN-RELATED"/>
    <property type="match status" value="1"/>
</dbReference>
<proteinExistence type="predicted"/>
<gene>
    <name evidence="6" type="ORF">PLOB_00007676</name>
</gene>
<reference evidence="6 7" key="1">
    <citation type="submission" date="2022-05" db="EMBL/GenBank/DDBJ databases">
        <authorList>
            <consortium name="Genoscope - CEA"/>
            <person name="William W."/>
        </authorList>
    </citation>
    <scope>NUCLEOTIDE SEQUENCE [LARGE SCALE GENOMIC DNA]</scope>
</reference>
<dbReference type="CDD" id="cd00041">
    <property type="entry name" value="CUB"/>
    <property type="match status" value="1"/>
</dbReference>
<dbReference type="InterPro" id="IPR000859">
    <property type="entry name" value="CUB_dom"/>
</dbReference>
<evidence type="ECO:0000259" key="5">
    <source>
        <dbReference type="PROSITE" id="PS01180"/>
    </source>
</evidence>